<sequence>MYSRKKWQILFNISILQLLGIFFFAKGFFPYKTSLSGLSTVNELPPLPNGEKTLLEPKFDRLVFMLIDALRSDFVFGKNSGMKFVQSLIAERHAIPYTSIATAPTVTLPRIKALTTGTVPNFLDAILNIAESDTSSSLANQDNWLIQLKNVGNKSISFFGDDTWIKLFPGLFHETDGTTSFFATDTIEVDLNVTRNVIPQLSKPGWDVLIFHYLGLDHVGHSSGPYSHLMVPKQHEMDEVVKIIYETILEQDKKRIRENPNVKPTLFVLCGDHGMNEAGNHGGSSIGEMSTAFVFMSSIFDSMKQVPETFSIPFDEHLMSFYKVINQVDFVPTISYLFGIPIPKNNLGNLLLDLMIDIDALEKLRALQLNAYQLSGILQTLWPSFDRNPNATSVMNCDFNDDQAQLQCLYSMAHYYHAKSLEVNEFDDTSYINNALLFYNKFITDSGLRLGSSFSDYDITSMFIGLFFMILSVFNYITIMLDTYVQWNKRFGNQDESKGQRSHLEFLSIIGVIAFCITLFASSYIEEEHQFWYYWTQTMLIYSFILSFRLKNRALLIKQAYTFMCQMVLVRLIRAWNQTGQKFAGTIDLKFYLNTSYIKLMWTLYFVTSFALTLITLREIHKLFINNKSRRNSVLSFILQRFTQLIVIIISISVTKYKLEIDGGVELFPKLFESISFIIWTTQIVTLARLIYVLLIVSLVLCQFGIIVKNRFEKGSEIRNFPKIILCLITYLFILLSRPHNIPLYGLYFIQFYLFLYCNDDNFLLTPLSCNFFLISFEFLSFFSLGNSNSLSSIDISHSYTGINEYNVILVGLTTFLGNWSGPIWWCFAGVILRKEILMRWKLTKETNNDDNTREVDDKGSDIIIQENNIVKSLSSLNIIFFLDYLIYTSLFHSIVLFILSVGVMILRNHLFIWTVFSPKYLYQIIWNILFHFGIELILIGIFEVLSIY</sequence>
<dbReference type="STRING" id="94130.A0A2Z6SES3"/>
<reference evidence="4 5" key="1">
    <citation type="submission" date="2017-11" db="EMBL/GenBank/DDBJ databases">
        <title>The genome of Rhizophagus clarus HR1 reveals common genetic basis of auxotrophy among arbuscular mycorrhizal fungi.</title>
        <authorList>
            <person name="Kobayashi Y."/>
        </authorList>
    </citation>
    <scope>NUCLEOTIDE SEQUENCE [LARGE SCALE GENOMIC DNA]</scope>
    <source>
        <strain evidence="4 5">HR1</strain>
    </source>
</reference>
<feature type="transmembrane region" description="Helical" evidence="2">
    <location>
        <begin position="806"/>
        <end position="833"/>
    </location>
</feature>
<keyword evidence="5" id="KW-1185">Reference proteome</keyword>
<evidence type="ECO:0000259" key="3">
    <source>
        <dbReference type="Pfam" id="PF19316"/>
    </source>
</evidence>
<dbReference type="InterPro" id="IPR045687">
    <property type="entry name" value="PIGG/GPI7_C"/>
</dbReference>
<feature type="transmembrane region" description="Helical" evidence="2">
    <location>
        <begin position="531"/>
        <end position="548"/>
    </location>
</feature>
<comment type="similarity">
    <text evidence="2">Belongs to the PIGG/PIGN/PIGO family. PIGG subfamily.</text>
</comment>
<dbReference type="InterPro" id="IPR017850">
    <property type="entry name" value="Alkaline_phosphatase_core_sf"/>
</dbReference>
<protein>
    <recommendedName>
        <fullName evidence="2">GPI ethanolamine phosphate transferase 2</fullName>
    </recommendedName>
</protein>
<keyword evidence="2" id="KW-0337">GPI-anchor biosynthesis</keyword>
<dbReference type="SUPFAM" id="SSF53649">
    <property type="entry name" value="Alkaline phosphatase-like"/>
    <property type="match status" value="1"/>
</dbReference>
<keyword evidence="2" id="KW-0472">Membrane</keyword>
<comment type="caution">
    <text evidence="4">The sequence shown here is derived from an EMBL/GenBank/DDBJ whole genome shotgun (WGS) entry which is preliminary data.</text>
</comment>
<keyword evidence="1" id="KW-0325">Glycoprotein</keyword>
<keyword evidence="2" id="KW-0256">Endoplasmic reticulum</keyword>
<dbReference type="Proteomes" id="UP000247702">
    <property type="component" value="Unassembled WGS sequence"/>
</dbReference>
<keyword evidence="2" id="KW-1133">Transmembrane helix</keyword>
<evidence type="ECO:0000256" key="1">
    <source>
        <dbReference type="ARBA" id="ARBA00023180"/>
    </source>
</evidence>
<dbReference type="AlphaFoldDB" id="A0A2Z6SES3"/>
<feature type="domain" description="GPI ethanolamine phosphate transferase 2 C-terminal" evidence="3">
    <location>
        <begin position="455"/>
        <end position="943"/>
    </location>
</feature>
<dbReference type="InterPro" id="IPR039527">
    <property type="entry name" value="PIGG/GPI7"/>
</dbReference>
<dbReference type="GO" id="GO:0006506">
    <property type="term" value="P:GPI anchor biosynthetic process"/>
    <property type="evidence" value="ECO:0007669"/>
    <property type="project" value="UniProtKB-UniPathway"/>
</dbReference>
<feature type="transmembrane region" description="Helical" evidence="2">
    <location>
        <begin position="765"/>
        <end position="786"/>
    </location>
</feature>
<dbReference type="InterPro" id="IPR037674">
    <property type="entry name" value="PIG-G_N"/>
</dbReference>
<dbReference type="PANTHER" id="PTHR23072:SF0">
    <property type="entry name" value="GPI ETHANOLAMINE PHOSPHATE TRANSFERASE 2"/>
    <property type="match status" value="1"/>
</dbReference>
<dbReference type="CDD" id="cd16024">
    <property type="entry name" value="GPI_EPT_2"/>
    <property type="match status" value="1"/>
</dbReference>
<feature type="transmembrane region" description="Helical" evidence="2">
    <location>
        <begin position="926"/>
        <end position="946"/>
    </location>
</feature>
<feature type="transmembrane region" description="Helical" evidence="2">
    <location>
        <begin position="638"/>
        <end position="657"/>
    </location>
</feature>
<dbReference type="GO" id="GO:0051267">
    <property type="term" value="F:CP2 mannose-ethanolamine phosphotransferase activity"/>
    <property type="evidence" value="ECO:0007669"/>
    <property type="project" value="TreeGrafter"/>
</dbReference>
<keyword evidence="2" id="KW-0812">Transmembrane</keyword>
<evidence type="ECO:0000256" key="2">
    <source>
        <dbReference type="RuleBase" id="RU367106"/>
    </source>
</evidence>
<gene>
    <name evidence="4" type="ORF">RclHR1_00540007</name>
</gene>
<dbReference type="GO" id="GO:0005789">
    <property type="term" value="C:endoplasmic reticulum membrane"/>
    <property type="evidence" value="ECO:0007669"/>
    <property type="project" value="UniProtKB-SubCell"/>
</dbReference>
<feature type="transmembrane region" description="Helical" evidence="2">
    <location>
        <begin position="9"/>
        <end position="29"/>
    </location>
</feature>
<keyword evidence="2" id="KW-0808">Transferase</keyword>
<feature type="transmembrane region" description="Helical" evidence="2">
    <location>
        <begin position="560"/>
        <end position="577"/>
    </location>
</feature>
<comment type="pathway">
    <text evidence="2">Glycolipid biosynthesis; glycosylphosphatidylinositol-anchor biosynthesis.</text>
</comment>
<feature type="transmembrane region" description="Helical" evidence="2">
    <location>
        <begin position="720"/>
        <end position="736"/>
    </location>
</feature>
<dbReference type="EMBL" id="BEXD01003915">
    <property type="protein sequence ID" value="GBC03897.1"/>
    <property type="molecule type" value="Genomic_DNA"/>
</dbReference>
<organism evidence="4 5">
    <name type="scientific">Rhizophagus clarus</name>
    <dbReference type="NCBI Taxonomy" id="94130"/>
    <lineage>
        <taxon>Eukaryota</taxon>
        <taxon>Fungi</taxon>
        <taxon>Fungi incertae sedis</taxon>
        <taxon>Mucoromycota</taxon>
        <taxon>Glomeromycotina</taxon>
        <taxon>Glomeromycetes</taxon>
        <taxon>Glomerales</taxon>
        <taxon>Glomeraceae</taxon>
        <taxon>Rhizophagus</taxon>
    </lineage>
</organism>
<evidence type="ECO:0000313" key="5">
    <source>
        <dbReference type="Proteomes" id="UP000247702"/>
    </source>
</evidence>
<proteinExistence type="inferred from homology"/>
<feature type="transmembrane region" description="Helical" evidence="2">
    <location>
        <begin position="597"/>
        <end position="617"/>
    </location>
</feature>
<accession>A0A2Z6SES3</accession>
<name>A0A2Z6SES3_9GLOM</name>
<dbReference type="UniPathway" id="UPA00196"/>
<feature type="transmembrane region" description="Helical" evidence="2">
    <location>
        <begin position="677"/>
        <end position="708"/>
    </location>
</feature>
<feature type="transmembrane region" description="Helical" evidence="2">
    <location>
        <begin position="462"/>
        <end position="485"/>
    </location>
</feature>
<comment type="function">
    <text evidence="2">Ethanolamine phosphate transferase involved in glycosylphosphatidylinositol-anchor biosynthesis. Transfers ethanolamine phosphate to the GPI second mannose.</text>
</comment>
<dbReference type="Gene3D" id="3.40.720.10">
    <property type="entry name" value="Alkaline Phosphatase, subunit A"/>
    <property type="match status" value="1"/>
</dbReference>
<comment type="subcellular location">
    <subcellularLocation>
        <location evidence="2">Endoplasmic reticulum membrane</location>
        <topology evidence="2">Multi-pass membrane protein</topology>
    </subcellularLocation>
</comment>
<dbReference type="Pfam" id="PF19316">
    <property type="entry name" value="PIGO_PIGG"/>
    <property type="match status" value="1"/>
</dbReference>
<dbReference type="PANTHER" id="PTHR23072">
    <property type="entry name" value="PHOSPHATIDYLINOSITOL GLYCAN-RELATED"/>
    <property type="match status" value="1"/>
</dbReference>
<feature type="transmembrane region" description="Helical" evidence="2">
    <location>
        <begin position="885"/>
        <end position="906"/>
    </location>
</feature>
<evidence type="ECO:0000313" key="4">
    <source>
        <dbReference type="EMBL" id="GBC03897.1"/>
    </source>
</evidence>
<feature type="transmembrane region" description="Helical" evidence="2">
    <location>
        <begin position="506"/>
        <end position="525"/>
    </location>
</feature>